<feature type="compositionally biased region" description="Basic and acidic residues" evidence="10">
    <location>
        <begin position="1092"/>
        <end position="1112"/>
    </location>
</feature>
<dbReference type="GO" id="GO:0016199">
    <property type="term" value="P:axon midline choice point recognition"/>
    <property type="evidence" value="ECO:0007669"/>
    <property type="project" value="UniProtKB-ARBA"/>
</dbReference>
<dbReference type="FunFam" id="2.30.29.30:FF:000024">
    <property type="entry name" value="Spectrin beta chain"/>
    <property type="match status" value="1"/>
</dbReference>
<dbReference type="Pfam" id="PF15410">
    <property type="entry name" value="PH_9"/>
    <property type="match status" value="1"/>
</dbReference>
<dbReference type="GO" id="GO:0031594">
    <property type="term" value="C:neuromuscular junction"/>
    <property type="evidence" value="ECO:0007669"/>
    <property type="project" value="UniProtKB-ARBA"/>
</dbReference>
<accession>A0A7R9GRT6</accession>
<dbReference type="FunFam" id="1.20.58.60:FF:000017">
    <property type="entry name" value="Spectrin alpha chain, non-erythrocytic 1"/>
    <property type="match status" value="1"/>
</dbReference>
<dbReference type="InterPro" id="IPR001849">
    <property type="entry name" value="PH_domain"/>
</dbReference>
<dbReference type="FunFam" id="1.20.58.60:FF:000020">
    <property type="entry name" value="Spectrin alpha chain, non-erythrocytic 1"/>
    <property type="match status" value="1"/>
</dbReference>
<dbReference type="InterPro" id="IPR018159">
    <property type="entry name" value="Spectrin/alpha-actinin"/>
</dbReference>
<dbReference type="InterPro" id="IPR041681">
    <property type="entry name" value="PH_9"/>
</dbReference>
<dbReference type="SMART" id="SM00233">
    <property type="entry name" value="PH"/>
    <property type="match status" value="1"/>
</dbReference>
<gene>
    <name evidence="12" type="ORF">TCEB3V08_LOCUS2263</name>
</gene>
<keyword evidence="3" id="KW-0117">Actin capping</keyword>
<evidence type="ECO:0000256" key="1">
    <source>
        <dbReference type="ARBA" id="ARBA00004245"/>
    </source>
</evidence>
<feature type="compositionally biased region" description="Polar residues" evidence="10">
    <location>
        <begin position="1465"/>
        <end position="1480"/>
    </location>
</feature>
<evidence type="ECO:0000313" key="12">
    <source>
        <dbReference type="EMBL" id="CAD7394336.1"/>
    </source>
</evidence>
<dbReference type="PRINTS" id="PR00683">
    <property type="entry name" value="SPECTRINPH"/>
</dbReference>
<dbReference type="CDD" id="cd00176">
    <property type="entry name" value="SPEC"/>
    <property type="match status" value="6"/>
</dbReference>
<dbReference type="Gene3D" id="1.20.58.60">
    <property type="match status" value="9"/>
</dbReference>
<dbReference type="PANTHER" id="PTHR11915">
    <property type="entry name" value="SPECTRIN/FILAMIN RELATED CYTOSKELETAL PROTEIN"/>
    <property type="match status" value="1"/>
</dbReference>
<dbReference type="PROSITE" id="PS50003">
    <property type="entry name" value="PH_DOMAIN"/>
    <property type="match status" value="1"/>
</dbReference>
<feature type="coiled-coil region" evidence="9">
    <location>
        <begin position="823"/>
        <end position="879"/>
    </location>
</feature>
<organism evidence="12">
    <name type="scientific">Timema cristinae</name>
    <name type="common">Walking stick</name>
    <dbReference type="NCBI Taxonomy" id="61476"/>
    <lineage>
        <taxon>Eukaryota</taxon>
        <taxon>Metazoa</taxon>
        <taxon>Ecdysozoa</taxon>
        <taxon>Arthropoda</taxon>
        <taxon>Hexapoda</taxon>
        <taxon>Insecta</taxon>
        <taxon>Pterygota</taxon>
        <taxon>Neoptera</taxon>
        <taxon>Polyneoptera</taxon>
        <taxon>Phasmatodea</taxon>
        <taxon>Timematodea</taxon>
        <taxon>Timematoidea</taxon>
        <taxon>Timematidae</taxon>
        <taxon>Timema</taxon>
    </lineage>
</organism>
<dbReference type="GO" id="GO:0042062">
    <property type="term" value="P:long-term strengthening of neuromuscular junction"/>
    <property type="evidence" value="ECO:0007669"/>
    <property type="project" value="UniProtKB-ARBA"/>
</dbReference>
<dbReference type="GO" id="GO:0003779">
    <property type="term" value="F:actin binding"/>
    <property type="evidence" value="ECO:0007669"/>
    <property type="project" value="UniProtKB-KW"/>
</dbReference>
<dbReference type="FunFam" id="1.20.58.60:FF:000007">
    <property type="entry name" value="Spectrin alpha chain non-erythrocytic 1"/>
    <property type="match status" value="1"/>
</dbReference>
<evidence type="ECO:0000256" key="6">
    <source>
        <dbReference type="ARBA" id="ARBA00022737"/>
    </source>
</evidence>
<dbReference type="GO" id="GO:0005543">
    <property type="term" value="F:phospholipid binding"/>
    <property type="evidence" value="ECO:0007669"/>
    <property type="project" value="InterPro"/>
</dbReference>
<dbReference type="InterPro" id="IPR002017">
    <property type="entry name" value="Spectrin_repeat"/>
</dbReference>
<feature type="region of interest" description="Disordered" evidence="10">
    <location>
        <begin position="1092"/>
        <end position="1125"/>
    </location>
</feature>
<sequence>MSTPIRSKLSELQESWRNLQLLARQRKEALTVAYTLHKFHADLREIEAWVADTIKRMDSSELPATISEAEAMLELHQERKAEIDGRLEAFKNLKYFGMRLSANYSEQEDITPSLARLEELRRTLLAAWEERRSRLDQAHQLQLFKEQADQADSWLASKEAFLHNDDLGDSLSSVEMLLRKHEAFEKMVTAQAGRVEELERLSLEIVADHHYDSAGITQRLQAVVSRKDRLKESSMARRRRLQESKQLQQFLRNMYEVEGWIHQKQQVASDENYRDPTNLQSKIQKHAAFESELSANRGRVAAVTNEGEKLIGAGHFAGMEIQTRLDELDAAWRQLQDTSQLKRDRLNDAYQALVFSATLEEQETWMDEVEQQLQSEDHGKDLSSVEHLLKRHTLLEGDVHNHGEPMDQIKMAASTFQESNHFMRDEIQDRAREIISRYHTLQQPMQIRRDNLEDALLLQRFLRDVEDEVQWVTEKEPLAASNDLGNSLTAVQNLQKKHQALEAELVTHEPVVSGVVKRAQHMIRGNHFASQRIEGCITELTEKLSHLRDLASVRRLRLLDAVESQMFYAEANEADAWIREKRPLLSSADFGKDENSVQSLMKKLEGLERDLSNFQRTVGRLAKLSQGLVDRGHFDSQNIHTKQSEIETQFSELQSLAATRSQRLVESRKVFGFLREADEVSEWMGDQTVVAASEDYGRDVEHVELLIQRFESFLTGLNSNEGRVLGCLSSGRALISEQSPESDRILTRLDETQQLWEDLRELAHARQEALAGAKQVHVFDRTADETMAWIQEKDSALSSEGYGQDLETIQTLVRKHEGFETDLAAVKEQVESVVEEAKRLADLFPDARDHIEVKYEDTLEAWNELLDKSAQRRDKLSQAEQLQAYFDDYRDLMSWINEMIAKVTSPELAQDVPGAEILLVRHEEYKAEIDTRGDTFSQFYHTGNTLILQGHFLANEIGEKIGILEQRRQTLTDTWERRKTIYEQNLDTQVFKRDADLLENWIVSREPILHDGKLGETIPQVEELIRKHEDFEKTIEAQEEKLSALRRVTLLEEAFQKQQEEEQAARLAEKERIERERLEARKRREVQRITDERRREDERRRVQEGRGPREEINGSEQYEGSPRLNTLDVPVPGSIQKAGSVSQLFGDQMRREIKRAESMKVEMKKPKRTPSFTTRRRTQSFRKLQRLEQLDQLPPVEIQGVLDRKHELQSGGKKAPVRSWKTYYTVLCGQLLCFFKDNDDFSASKAATAPIIIFKAKCEKAEDYTKRKHVFRLCCTDGSEFLFLAETERQMEDWINKISFHAQLPPSLQLLSYDDSHKNQDRLPTLGSDTRDGDVSSVSSRGSSPEVQRWTEHTDLSPMPQSQQARHPADRPPIPPRGAPPPVPTRSPSTEAITLRTKPSDLEVVMSSPRPQSYQPPRSAQNGGPVPADWRRSHLESGGPHELPPPLPSSAPPNRPRGDVRDLWQQEQQPNHPNYQQAYGNTGPPLRQVSREPPTAAVRPSSLPPYVAPPSALGAPYQGASGDAQSSSESEQHAPALRKDKRSGVLSSLFRKKRATNL</sequence>
<evidence type="ECO:0000256" key="9">
    <source>
        <dbReference type="SAM" id="Coils"/>
    </source>
</evidence>
<feature type="compositionally biased region" description="Low complexity" evidence="10">
    <location>
        <begin position="1335"/>
        <end position="1344"/>
    </location>
</feature>
<dbReference type="FunFam" id="1.20.58.60:FF:000013">
    <property type="entry name" value="Spectrin alpha chain, non-erythrocytic 1"/>
    <property type="match status" value="1"/>
</dbReference>
<name>A0A7R9GRT6_TIMCR</name>
<evidence type="ECO:0000259" key="11">
    <source>
        <dbReference type="PROSITE" id="PS50003"/>
    </source>
</evidence>
<keyword evidence="5" id="KW-0597">Phosphoprotein</keyword>
<proteinExistence type="inferred from homology"/>
<keyword evidence="8" id="KW-0206">Cytoskeleton</keyword>
<feature type="region of interest" description="Disordered" evidence="10">
    <location>
        <begin position="1159"/>
        <end position="1178"/>
    </location>
</feature>
<evidence type="ECO:0000256" key="2">
    <source>
        <dbReference type="ARBA" id="ARBA00006826"/>
    </source>
</evidence>
<dbReference type="GO" id="GO:0051693">
    <property type="term" value="P:actin filament capping"/>
    <property type="evidence" value="ECO:0007669"/>
    <property type="project" value="UniProtKB-KW"/>
</dbReference>
<dbReference type="GO" id="GO:0008017">
    <property type="term" value="F:microtubule binding"/>
    <property type="evidence" value="ECO:0007669"/>
    <property type="project" value="UniProtKB-ARBA"/>
</dbReference>
<dbReference type="InterPro" id="IPR001605">
    <property type="entry name" value="PH_dom-spectrin-type"/>
</dbReference>
<evidence type="ECO:0000256" key="10">
    <source>
        <dbReference type="SAM" id="MobiDB-lite"/>
    </source>
</evidence>
<dbReference type="GO" id="GO:0048790">
    <property type="term" value="P:maintenance of presynaptic active zone structure"/>
    <property type="evidence" value="ECO:0007669"/>
    <property type="project" value="UniProtKB-ARBA"/>
</dbReference>
<dbReference type="GO" id="GO:0007274">
    <property type="term" value="P:neuromuscular synaptic transmission"/>
    <property type="evidence" value="ECO:0007669"/>
    <property type="project" value="UniProtKB-ARBA"/>
</dbReference>
<feature type="coiled-coil region" evidence="9">
    <location>
        <begin position="597"/>
        <end position="624"/>
    </location>
</feature>
<keyword evidence="6" id="KW-0677">Repeat</keyword>
<dbReference type="FunFam" id="1.20.58.60:FF:000135">
    <property type="entry name" value="Spectrin beta chain, non-erythrocytic"/>
    <property type="match status" value="1"/>
</dbReference>
<dbReference type="EMBL" id="OC316936">
    <property type="protein sequence ID" value="CAD7394336.1"/>
    <property type="molecule type" value="Genomic_DNA"/>
</dbReference>
<feature type="compositionally biased region" description="Pro residues" evidence="10">
    <location>
        <begin position="1442"/>
        <end position="1455"/>
    </location>
</feature>
<evidence type="ECO:0000256" key="8">
    <source>
        <dbReference type="ARBA" id="ARBA00023212"/>
    </source>
</evidence>
<protein>
    <recommendedName>
        <fullName evidence="11">PH domain-containing protein</fullName>
    </recommendedName>
</protein>
<dbReference type="Gene3D" id="2.30.29.30">
    <property type="entry name" value="Pleckstrin-homology domain (PH domain)/Phosphotyrosine-binding domain (PTB)"/>
    <property type="match status" value="1"/>
</dbReference>
<keyword evidence="4" id="KW-0963">Cytoplasm</keyword>
<keyword evidence="7" id="KW-0009">Actin-binding</keyword>
<evidence type="ECO:0000256" key="4">
    <source>
        <dbReference type="ARBA" id="ARBA00022490"/>
    </source>
</evidence>
<dbReference type="FunFam" id="1.20.58.60:FF:000019">
    <property type="entry name" value="Spectrin beta chain"/>
    <property type="match status" value="1"/>
</dbReference>
<dbReference type="SUPFAM" id="SSF50729">
    <property type="entry name" value="PH domain-like"/>
    <property type="match status" value="1"/>
</dbReference>
<feature type="region of interest" description="Disordered" evidence="10">
    <location>
        <begin position="1319"/>
        <end position="1558"/>
    </location>
</feature>
<feature type="domain" description="PH" evidence="11">
    <location>
        <begin position="1195"/>
        <end position="1303"/>
    </location>
</feature>
<feature type="compositionally biased region" description="Pro residues" evidence="10">
    <location>
        <begin position="1371"/>
        <end position="1385"/>
    </location>
</feature>
<dbReference type="SUPFAM" id="SSF46966">
    <property type="entry name" value="Spectrin repeat"/>
    <property type="match status" value="9"/>
</dbReference>
<keyword evidence="9" id="KW-0175">Coiled coil</keyword>
<comment type="similarity">
    <text evidence="2">Belongs to the spectrin family.</text>
</comment>
<evidence type="ECO:0000256" key="7">
    <source>
        <dbReference type="ARBA" id="ARBA00023203"/>
    </source>
</evidence>
<dbReference type="FunFam" id="1.20.58.60:FF:000011">
    <property type="entry name" value="Spectrin beta chain"/>
    <property type="match status" value="1"/>
</dbReference>
<dbReference type="InterPro" id="IPR011993">
    <property type="entry name" value="PH-like_dom_sf"/>
</dbReference>
<reference evidence="12" key="1">
    <citation type="submission" date="2020-11" db="EMBL/GenBank/DDBJ databases">
        <authorList>
            <person name="Tran Van P."/>
        </authorList>
    </citation>
    <scope>NUCLEOTIDE SEQUENCE</scope>
</reference>
<dbReference type="GO" id="GO:0045170">
    <property type="term" value="C:spectrosome"/>
    <property type="evidence" value="ECO:0007669"/>
    <property type="project" value="UniProtKB-ARBA"/>
</dbReference>
<dbReference type="Pfam" id="PF00435">
    <property type="entry name" value="Spectrin"/>
    <property type="match status" value="10"/>
</dbReference>
<feature type="compositionally biased region" description="Low complexity" evidence="10">
    <location>
        <begin position="1407"/>
        <end position="1419"/>
    </location>
</feature>
<dbReference type="GO" id="GO:0007026">
    <property type="term" value="P:negative regulation of microtubule depolymerization"/>
    <property type="evidence" value="ECO:0007669"/>
    <property type="project" value="UniProtKB-ARBA"/>
</dbReference>
<dbReference type="CDD" id="cd10571">
    <property type="entry name" value="PH_beta_spectrin"/>
    <property type="match status" value="1"/>
</dbReference>
<dbReference type="SMART" id="SM00150">
    <property type="entry name" value="SPEC"/>
    <property type="match status" value="10"/>
</dbReference>
<comment type="subcellular location">
    <subcellularLocation>
        <location evidence="1">Cytoplasm</location>
        <location evidence="1">Cytoskeleton</location>
    </subcellularLocation>
</comment>
<evidence type="ECO:0000256" key="3">
    <source>
        <dbReference type="ARBA" id="ARBA00022467"/>
    </source>
</evidence>
<evidence type="ECO:0000256" key="5">
    <source>
        <dbReference type="ARBA" id="ARBA00022553"/>
    </source>
</evidence>
<dbReference type="GO" id="GO:0016328">
    <property type="term" value="C:lateral plasma membrane"/>
    <property type="evidence" value="ECO:0007669"/>
    <property type="project" value="UniProtKB-ARBA"/>
</dbReference>
<dbReference type="GO" id="GO:0045169">
    <property type="term" value="C:fusome"/>
    <property type="evidence" value="ECO:0007669"/>
    <property type="project" value="UniProtKB-ARBA"/>
</dbReference>
<dbReference type="GO" id="GO:0005856">
    <property type="term" value="C:cytoskeleton"/>
    <property type="evidence" value="ECO:0007669"/>
    <property type="project" value="UniProtKB-SubCell"/>
</dbReference>